<feature type="region of interest" description="Disordered" evidence="1">
    <location>
        <begin position="37"/>
        <end position="59"/>
    </location>
</feature>
<dbReference type="EMBL" id="JAIQCV010000013">
    <property type="protein sequence ID" value="KAH1031904.1"/>
    <property type="molecule type" value="Genomic_DNA"/>
</dbReference>
<name>A0A9D3U8P8_9ROSI</name>
<dbReference type="PANTHER" id="PTHR35046">
    <property type="entry name" value="ZINC KNUCKLE (CCHC-TYPE) FAMILY PROTEIN"/>
    <property type="match status" value="1"/>
</dbReference>
<dbReference type="PANTHER" id="PTHR35046:SF9">
    <property type="entry name" value="RNA-DIRECTED DNA POLYMERASE"/>
    <property type="match status" value="1"/>
</dbReference>
<gene>
    <name evidence="2" type="ORF">J1N35_044078</name>
</gene>
<comment type="caution">
    <text evidence="2">The sequence shown here is derived from an EMBL/GenBank/DDBJ whole genome shotgun (WGS) entry which is preliminary data.</text>
</comment>
<evidence type="ECO:0000256" key="1">
    <source>
        <dbReference type="SAM" id="MobiDB-lite"/>
    </source>
</evidence>
<sequence>MELQHYVEVTDMVHMCVGRGHIASQCPNQRVMVVLQNGEFESEDEKEGNPKVPTDEDEKLEMPVNGEILIVKRSLNIQGVEEKQQRENIFHTPCYVQGKVCNLIIDGGSCTNVTSTMLVEKLGLATMKHPNPYKL</sequence>
<protein>
    <recommendedName>
        <fullName evidence="4">Gag-pol polyprotein</fullName>
    </recommendedName>
</protein>
<dbReference type="Gene3D" id="2.40.70.10">
    <property type="entry name" value="Acid Proteases"/>
    <property type="match status" value="1"/>
</dbReference>
<evidence type="ECO:0000313" key="3">
    <source>
        <dbReference type="Proteomes" id="UP000828251"/>
    </source>
</evidence>
<reference evidence="2 3" key="1">
    <citation type="journal article" date="2021" name="Plant Biotechnol. J.">
        <title>Multi-omics assisted identification of the key and species-specific regulatory components of drought-tolerant mechanisms in Gossypium stocksii.</title>
        <authorList>
            <person name="Yu D."/>
            <person name="Ke L."/>
            <person name="Zhang D."/>
            <person name="Wu Y."/>
            <person name="Sun Y."/>
            <person name="Mei J."/>
            <person name="Sun J."/>
            <person name="Sun Y."/>
        </authorList>
    </citation>
    <scope>NUCLEOTIDE SEQUENCE [LARGE SCALE GENOMIC DNA]</scope>
    <source>
        <strain evidence="3">cv. E1</strain>
        <tissue evidence="2">Leaf</tissue>
    </source>
</reference>
<dbReference type="AlphaFoldDB" id="A0A9D3U8P8"/>
<organism evidence="2 3">
    <name type="scientific">Gossypium stocksii</name>
    <dbReference type="NCBI Taxonomy" id="47602"/>
    <lineage>
        <taxon>Eukaryota</taxon>
        <taxon>Viridiplantae</taxon>
        <taxon>Streptophyta</taxon>
        <taxon>Embryophyta</taxon>
        <taxon>Tracheophyta</taxon>
        <taxon>Spermatophyta</taxon>
        <taxon>Magnoliopsida</taxon>
        <taxon>eudicotyledons</taxon>
        <taxon>Gunneridae</taxon>
        <taxon>Pentapetalae</taxon>
        <taxon>rosids</taxon>
        <taxon>malvids</taxon>
        <taxon>Malvales</taxon>
        <taxon>Malvaceae</taxon>
        <taxon>Malvoideae</taxon>
        <taxon>Gossypium</taxon>
    </lineage>
</organism>
<dbReference type="OrthoDB" id="1747743at2759"/>
<dbReference type="InterPro" id="IPR021109">
    <property type="entry name" value="Peptidase_aspartic_dom_sf"/>
</dbReference>
<proteinExistence type="predicted"/>
<evidence type="ECO:0000313" key="2">
    <source>
        <dbReference type="EMBL" id="KAH1031904.1"/>
    </source>
</evidence>
<accession>A0A9D3U8P8</accession>
<keyword evidence="3" id="KW-1185">Reference proteome</keyword>
<evidence type="ECO:0008006" key="4">
    <source>
        <dbReference type="Google" id="ProtNLM"/>
    </source>
</evidence>
<dbReference type="Proteomes" id="UP000828251">
    <property type="component" value="Unassembled WGS sequence"/>
</dbReference>